<name>A0A9D9IKJ1_9BACT</name>
<dbReference type="Proteomes" id="UP000823604">
    <property type="component" value="Unassembled WGS sequence"/>
</dbReference>
<feature type="chain" id="PRO_5039634690" description="Fibronectin type-III domain-containing protein" evidence="1">
    <location>
        <begin position="20"/>
        <end position="651"/>
    </location>
</feature>
<proteinExistence type="predicted"/>
<comment type="caution">
    <text evidence="2">The sequence shown here is derived from an EMBL/GenBank/DDBJ whole genome shotgun (WGS) entry which is preliminary data.</text>
</comment>
<evidence type="ECO:0000256" key="1">
    <source>
        <dbReference type="SAM" id="SignalP"/>
    </source>
</evidence>
<sequence>MKNIFSVLKIALVLPLIFAVSCTQEEKPEIVPTVSLEIVEADMTSITFNVTSTDAAELAYVRLNDLNQVPSANAILAAGVKLSVPSQEVVLSDLTPGQVYYVAAAAVSEEGKYSEVQTLELSTTGENCTFELTISGATQESLLYSVKPSNAATKFYAAALLAADYGDASDEDIQAAVVESINALATAEGVSLQDYLADALMMGEQTNNTISGLAVDTEYIVVVYGMSEEDATPTTGMAKAEGKTLAEVPELTFTLTATEITTSTAHVTVTPSDMEATYVWLCQAASSYPGLTAEDADEIAQTYVDNQGMWLEQGIGLYTGSYDIPDFDVMSDTDYYLFAFGYTPGIGITSSCELITFHTERGYPAEDFIAEIRIDACTARRVVSQVVPDPNFESIYYGCTIIPTAEYTDQAAKDSVTKAITDYYNFQLEYNPAYTMEDAVSSVCYRGPAWFEPSGLTPDTEYTIAAVAVTNSGEPAKVITATCSTTPEVVAEVEFNSTLIAVYDGNEALAAGLFPDSNIADKGLAVFEFERVGDPAECYYYLANGDYSDPEEEYKTDDDLLSWITTNPFFTLVEESTTHVVIPVEFYDNYSYLGYYYTLLSVAKDDAGTWGPICRAMFLPEYSKRGDIQELVDLINEIEAGTESLSIKASK</sequence>
<evidence type="ECO:0000313" key="2">
    <source>
        <dbReference type="EMBL" id="MBO8473261.1"/>
    </source>
</evidence>
<evidence type="ECO:0000313" key="3">
    <source>
        <dbReference type="Proteomes" id="UP000823604"/>
    </source>
</evidence>
<reference evidence="2" key="2">
    <citation type="journal article" date="2021" name="PeerJ">
        <title>Extensive microbial diversity within the chicken gut microbiome revealed by metagenomics and culture.</title>
        <authorList>
            <person name="Gilroy R."/>
            <person name="Ravi A."/>
            <person name="Getino M."/>
            <person name="Pursley I."/>
            <person name="Horton D.L."/>
            <person name="Alikhan N.F."/>
            <person name="Baker D."/>
            <person name="Gharbi K."/>
            <person name="Hall N."/>
            <person name="Watson M."/>
            <person name="Adriaenssens E.M."/>
            <person name="Foster-Nyarko E."/>
            <person name="Jarju S."/>
            <person name="Secka A."/>
            <person name="Antonio M."/>
            <person name="Oren A."/>
            <person name="Chaudhuri R.R."/>
            <person name="La Ragione R."/>
            <person name="Hildebrand F."/>
            <person name="Pallen M.J."/>
        </authorList>
    </citation>
    <scope>NUCLEOTIDE SEQUENCE</scope>
    <source>
        <strain evidence="2">B1-8020</strain>
    </source>
</reference>
<dbReference type="PROSITE" id="PS51257">
    <property type="entry name" value="PROKAR_LIPOPROTEIN"/>
    <property type="match status" value="1"/>
</dbReference>
<accession>A0A9D9IKJ1</accession>
<keyword evidence="1" id="KW-0732">Signal</keyword>
<protein>
    <recommendedName>
        <fullName evidence="4">Fibronectin type-III domain-containing protein</fullName>
    </recommendedName>
</protein>
<dbReference type="AlphaFoldDB" id="A0A9D9IKJ1"/>
<feature type="signal peptide" evidence="1">
    <location>
        <begin position="1"/>
        <end position="19"/>
    </location>
</feature>
<evidence type="ECO:0008006" key="4">
    <source>
        <dbReference type="Google" id="ProtNLM"/>
    </source>
</evidence>
<dbReference type="EMBL" id="JADIMA010000063">
    <property type="protein sequence ID" value="MBO8473261.1"/>
    <property type="molecule type" value="Genomic_DNA"/>
</dbReference>
<reference evidence="2" key="1">
    <citation type="submission" date="2020-10" db="EMBL/GenBank/DDBJ databases">
        <authorList>
            <person name="Gilroy R."/>
        </authorList>
    </citation>
    <scope>NUCLEOTIDE SEQUENCE</scope>
    <source>
        <strain evidence="2">B1-8020</strain>
    </source>
</reference>
<gene>
    <name evidence="2" type="ORF">IAB81_06485</name>
</gene>
<organism evidence="2 3">
    <name type="scientific">Candidatus Merdivivens pullicola</name>
    <dbReference type="NCBI Taxonomy" id="2840872"/>
    <lineage>
        <taxon>Bacteria</taxon>
        <taxon>Pseudomonadati</taxon>
        <taxon>Bacteroidota</taxon>
        <taxon>Bacteroidia</taxon>
        <taxon>Bacteroidales</taxon>
        <taxon>Muribaculaceae</taxon>
        <taxon>Muribaculaceae incertae sedis</taxon>
        <taxon>Candidatus Merdivivens</taxon>
    </lineage>
</organism>